<dbReference type="GO" id="GO:0006508">
    <property type="term" value="P:proteolysis"/>
    <property type="evidence" value="ECO:0007669"/>
    <property type="project" value="UniProtKB-KW"/>
</dbReference>
<protein>
    <recommendedName>
        <fullName evidence="5">Lon proteolytic domain-containing protein</fullName>
    </recommendedName>
</protein>
<dbReference type="InterPro" id="IPR027065">
    <property type="entry name" value="Lon_Prtase"/>
</dbReference>
<dbReference type="Pfam" id="PF22667">
    <property type="entry name" value="Lon_lid"/>
    <property type="match status" value="1"/>
</dbReference>
<dbReference type="GO" id="GO:0004176">
    <property type="term" value="F:ATP-dependent peptidase activity"/>
    <property type="evidence" value="ECO:0007669"/>
    <property type="project" value="InterPro"/>
</dbReference>
<proteinExistence type="predicted"/>
<keyword evidence="2" id="KW-0547">Nucleotide-binding</keyword>
<dbReference type="PROSITE" id="PS51786">
    <property type="entry name" value="LON_PROTEOLYTIC"/>
    <property type="match status" value="1"/>
</dbReference>
<evidence type="ECO:0000259" key="5">
    <source>
        <dbReference type="PROSITE" id="PS51786"/>
    </source>
</evidence>
<dbReference type="Gene3D" id="1.10.8.60">
    <property type="match status" value="1"/>
</dbReference>
<dbReference type="PANTHER" id="PTHR10046">
    <property type="entry name" value="ATP DEPENDENT LON PROTEASE FAMILY MEMBER"/>
    <property type="match status" value="1"/>
</dbReference>
<keyword evidence="1" id="KW-0645">Protease</keyword>
<feature type="domain" description="Lon proteolytic" evidence="5">
    <location>
        <begin position="126"/>
        <end position="269"/>
    </location>
</feature>
<dbReference type="InterPro" id="IPR027417">
    <property type="entry name" value="P-loop_NTPase"/>
</dbReference>
<organism evidence="6">
    <name type="scientific">marine sediment metagenome</name>
    <dbReference type="NCBI Taxonomy" id="412755"/>
    <lineage>
        <taxon>unclassified sequences</taxon>
        <taxon>metagenomes</taxon>
        <taxon>ecological metagenomes</taxon>
    </lineage>
</organism>
<dbReference type="InterPro" id="IPR054594">
    <property type="entry name" value="Lon_lid"/>
</dbReference>
<dbReference type="SUPFAM" id="SSF52540">
    <property type="entry name" value="P-loop containing nucleoside triphosphate hydrolases"/>
    <property type="match status" value="1"/>
</dbReference>
<dbReference type="GO" id="GO:0005524">
    <property type="term" value="F:ATP binding"/>
    <property type="evidence" value="ECO:0007669"/>
    <property type="project" value="UniProtKB-KW"/>
</dbReference>
<dbReference type="Gene3D" id="3.30.230.10">
    <property type="match status" value="1"/>
</dbReference>
<dbReference type="GO" id="GO:0004252">
    <property type="term" value="F:serine-type endopeptidase activity"/>
    <property type="evidence" value="ECO:0007669"/>
    <property type="project" value="InterPro"/>
</dbReference>
<keyword evidence="3" id="KW-0378">Hydrolase</keyword>
<feature type="non-terminal residue" evidence="6">
    <location>
        <position position="269"/>
    </location>
</feature>
<evidence type="ECO:0000256" key="1">
    <source>
        <dbReference type="ARBA" id="ARBA00022670"/>
    </source>
</evidence>
<evidence type="ECO:0000313" key="6">
    <source>
        <dbReference type="EMBL" id="GAG12541.1"/>
    </source>
</evidence>
<reference evidence="6" key="1">
    <citation type="journal article" date="2014" name="Front. Microbiol.">
        <title>High frequency of phylogenetically diverse reductive dehalogenase-homologous genes in deep subseafloor sedimentary metagenomes.</title>
        <authorList>
            <person name="Kawai M."/>
            <person name="Futagami T."/>
            <person name="Toyoda A."/>
            <person name="Takaki Y."/>
            <person name="Nishi S."/>
            <person name="Hori S."/>
            <person name="Arai W."/>
            <person name="Tsubouchi T."/>
            <person name="Morono Y."/>
            <person name="Uchiyama I."/>
            <person name="Ito T."/>
            <person name="Fujiyama A."/>
            <person name="Inagaki F."/>
            <person name="Takami H."/>
        </authorList>
    </citation>
    <scope>NUCLEOTIDE SEQUENCE</scope>
    <source>
        <strain evidence="6">Expedition CK06-06</strain>
    </source>
</reference>
<evidence type="ECO:0000256" key="3">
    <source>
        <dbReference type="ARBA" id="ARBA00022801"/>
    </source>
</evidence>
<dbReference type="InterPro" id="IPR014721">
    <property type="entry name" value="Ribsml_uS5_D2-typ_fold_subgr"/>
</dbReference>
<dbReference type="InterPro" id="IPR008269">
    <property type="entry name" value="Lon_proteolytic"/>
</dbReference>
<dbReference type="PRINTS" id="PR00830">
    <property type="entry name" value="ENDOLAPTASE"/>
</dbReference>
<dbReference type="Pfam" id="PF05362">
    <property type="entry name" value="Lon_C"/>
    <property type="match status" value="1"/>
</dbReference>
<feature type="non-terminal residue" evidence="6">
    <location>
        <position position="1"/>
    </location>
</feature>
<dbReference type="AlphaFoldDB" id="X0WIN1"/>
<dbReference type="EMBL" id="BARS01023545">
    <property type="protein sequence ID" value="GAG12541.1"/>
    <property type="molecule type" value="Genomic_DNA"/>
</dbReference>
<sequence length="269" mass="29766">LFITTANVLDTIPPALQDRMEVIEFPGYIEEEKLEIGHNFLIPRQLKEHGLLDAGIHFDDSVLSMMIRQYTYEAGVRNLEREIANVCRKVARKVAEKKRYPKRLTSKQLVKLLGPPRLTQELLREEDEVGVATGVAWTAAGGDVMIVEVTVMPGKGSLMMTGQLGEVMQESAQAALSFLRSHADRWEIDDEIFENSDVHIHIPEGAVPKDGPSAGVSMATALVSAFTNRPIRREVGMTGEITLRGRVLAVGGIREKALAARRIGIKQFV</sequence>
<name>X0WIN1_9ZZZZ</name>
<dbReference type="InterPro" id="IPR020568">
    <property type="entry name" value="Ribosomal_Su5_D2-typ_SF"/>
</dbReference>
<gene>
    <name evidence="6" type="ORF">S01H1_37478</name>
</gene>
<comment type="caution">
    <text evidence="6">The sequence shown here is derived from an EMBL/GenBank/DDBJ whole genome shotgun (WGS) entry which is preliminary data.</text>
</comment>
<dbReference type="GO" id="GO:0030163">
    <property type="term" value="P:protein catabolic process"/>
    <property type="evidence" value="ECO:0007669"/>
    <property type="project" value="InterPro"/>
</dbReference>
<keyword evidence="4" id="KW-0067">ATP-binding</keyword>
<dbReference type="SUPFAM" id="SSF54211">
    <property type="entry name" value="Ribosomal protein S5 domain 2-like"/>
    <property type="match status" value="1"/>
</dbReference>
<accession>X0WIN1</accession>
<evidence type="ECO:0000256" key="2">
    <source>
        <dbReference type="ARBA" id="ARBA00022741"/>
    </source>
</evidence>
<evidence type="ECO:0000256" key="4">
    <source>
        <dbReference type="ARBA" id="ARBA00022840"/>
    </source>
</evidence>